<name>A0A9D4CRF2_DREPO</name>
<reference evidence="2" key="2">
    <citation type="submission" date="2020-11" db="EMBL/GenBank/DDBJ databases">
        <authorList>
            <person name="McCartney M.A."/>
            <person name="Auch B."/>
            <person name="Kono T."/>
            <person name="Mallez S."/>
            <person name="Becker A."/>
            <person name="Gohl D.M."/>
            <person name="Silverstein K.A.T."/>
            <person name="Koren S."/>
            <person name="Bechman K.B."/>
            <person name="Herman A."/>
            <person name="Abrahante J.E."/>
            <person name="Garbe J."/>
        </authorList>
    </citation>
    <scope>NUCLEOTIDE SEQUENCE</scope>
    <source>
        <strain evidence="2">Duluth1</strain>
        <tissue evidence="2">Whole animal</tissue>
    </source>
</reference>
<dbReference type="AlphaFoldDB" id="A0A9D4CRF2"/>
<accession>A0A9D4CRF2</accession>
<comment type="caution">
    <text evidence="2">The sequence shown here is derived from an EMBL/GenBank/DDBJ whole genome shotgun (WGS) entry which is preliminary data.</text>
</comment>
<feature type="region of interest" description="Disordered" evidence="1">
    <location>
        <begin position="46"/>
        <end position="75"/>
    </location>
</feature>
<dbReference type="EMBL" id="JAIWYP010000012">
    <property type="protein sequence ID" value="KAH3728826.1"/>
    <property type="molecule type" value="Genomic_DNA"/>
</dbReference>
<sequence>MMYNKNVSLVTFHIDSETDEDDVIITLQRKVGLWLVSYVESTRDHVLHDDQDSNGPEKAEHRTQQGPERDEYANEELGGGLDAKIVVRF</sequence>
<evidence type="ECO:0000313" key="3">
    <source>
        <dbReference type="Proteomes" id="UP000828390"/>
    </source>
</evidence>
<evidence type="ECO:0000313" key="2">
    <source>
        <dbReference type="EMBL" id="KAH3728826.1"/>
    </source>
</evidence>
<dbReference type="Proteomes" id="UP000828390">
    <property type="component" value="Unassembled WGS sequence"/>
</dbReference>
<evidence type="ECO:0000256" key="1">
    <source>
        <dbReference type="SAM" id="MobiDB-lite"/>
    </source>
</evidence>
<gene>
    <name evidence="2" type="ORF">DPMN_054788</name>
</gene>
<protein>
    <submittedName>
        <fullName evidence="2">Uncharacterized protein</fullName>
    </submittedName>
</protein>
<organism evidence="2 3">
    <name type="scientific">Dreissena polymorpha</name>
    <name type="common">Zebra mussel</name>
    <name type="synonym">Mytilus polymorpha</name>
    <dbReference type="NCBI Taxonomy" id="45954"/>
    <lineage>
        <taxon>Eukaryota</taxon>
        <taxon>Metazoa</taxon>
        <taxon>Spiralia</taxon>
        <taxon>Lophotrochozoa</taxon>
        <taxon>Mollusca</taxon>
        <taxon>Bivalvia</taxon>
        <taxon>Autobranchia</taxon>
        <taxon>Heteroconchia</taxon>
        <taxon>Euheterodonta</taxon>
        <taxon>Imparidentia</taxon>
        <taxon>Neoheterodontei</taxon>
        <taxon>Myida</taxon>
        <taxon>Dreissenoidea</taxon>
        <taxon>Dreissenidae</taxon>
        <taxon>Dreissena</taxon>
    </lineage>
</organism>
<feature type="compositionally biased region" description="Basic and acidic residues" evidence="1">
    <location>
        <begin position="46"/>
        <end position="72"/>
    </location>
</feature>
<keyword evidence="3" id="KW-1185">Reference proteome</keyword>
<reference evidence="2" key="1">
    <citation type="journal article" date="2019" name="bioRxiv">
        <title>The Genome of the Zebra Mussel, Dreissena polymorpha: A Resource for Invasive Species Research.</title>
        <authorList>
            <person name="McCartney M.A."/>
            <person name="Auch B."/>
            <person name="Kono T."/>
            <person name="Mallez S."/>
            <person name="Zhang Y."/>
            <person name="Obille A."/>
            <person name="Becker A."/>
            <person name="Abrahante J.E."/>
            <person name="Garbe J."/>
            <person name="Badalamenti J.P."/>
            <person name="Herman A."/>
            <person name="Mangelson H."/>
            <person name="Liachko I."/>
            <person name="Sullivan S."/>
            <person name="Sone E.D."/>
            <person name="Koren S."/>
            <person name="Silverstein K.A.T."/>
            <person name="Beckman K.B."/>
            <person name="Gohl D.M."/>
        </authorList>
    </citation>
    <scope>NUCLEOTIDE SEQUENCE</scope>
    <source>
        <strain evidence="2">Duluth1</strain>
        <tissue evidence="2">Whole animal</tissue>
    </source>
</reference>
<proteinExistence type="predicted"/>